<dbReference type="Proteomes" id="UP001177295">
    <property type="component" value="Chromosome"/>
</dbReference>
<organism evidence="1 2">
    <name type="scientific">Candidatus Southlakia epibionticum</name>
    <dbReference type="NCBI Taxonomy" id="3043284"/>
    <lineage>
        <taxon>Bacteria</taxon>
        <taxon>Candidatus Saccharimonadota</taxon>
        <taxon>Candidatus Saccharimonadia</taxon>
        <taxon>Candidatus Saccharimonadales</taxon>
        <taxon>Candidatus Saccharimonadaceae</taxon>
        <taxon>Candidatus Southlakia</taxon>
    </lineage>
</organism>
<accession>A0ABY8WUE8</accession>
<evidence type="ECO:0000313" key="1">
    <source>
        <dbReference type="EMBL" id="WIO45716.1"/>
    </source>
</evidence>
<reference evidence="1 2" key="1">
    <citation type="journal article" date="2023" name="Cell">
        <title>Genetic manipulation of Patescibacteria provides mechanistic insights into microbial dark matter and the epibiotic lifestyle.</title>
        <authorList>
            <person name="Wang Y."/>
            <person name="Gallagher L.A."/>
            <person name="Andrade P.A."/>
            <person name="Liu A."/>
            <person name="Humphreys I.R."/>
            <person name="Turkarslan S."/>
            <person name="Cutler K.J."/>
            <person name="Arrieta-Ortiz M.L."/>
            <person name="Li Y."/>
            <person name="Radey M.C."/>
            <person name="McLean J.S."/>
            <person name="Cong Q."/>
            <person name="Baker D."/>
            <person name="Baliga N.S."/>
            <person name="Peterson S.B."/>
            <person name="Mougous J.D."/>
        </authorList>
    </citation>
    <scope>NUCLEOTIDE SEQUENCE [LARGE SCALE GENOMIC DNA]</scope>
    <source>
        <strain evidence="1 2">ML1</strain>
    </source>
</reference>
<evidence type="ECO:0000313" key="2">
    <source>
        <dbReference type="Proteomes" id="UP001177295"/>
    </source>
</evidence>
<keyword evidence="2" id="KW-1185">Reference proteome</keyword>
<sequence length="101" mass="10684">MSLHVRPPQGGSPLTCTIPVQSNEVDRDRDITPSASSVTFLIYKNAPSGVKARHFAGVLYDQAVGHNGCVGLVLAITGPDVTPVITLSEQDRAQLENGRSS</sequence>
<dbReference type="EMBL" id="CP124550">
    <property type="protein sequence ID" value="WIO45716.1"/>
    <property type="molecule type" value="Genomic_DNA"/>
</dbReference>
<protein>
    <submittedName>
        <fullName evidence="1">Uncharacterized protein</fullName>
    </submittedName>
</protein>
<gene>
    <name evidence="1" type="ORF">SEML1_0074</name>
</gene>
<name>A0ABY8WUE8_9BACT</name>
<proteinExistence type="predicted"/>